<evidence type="ECO:0000256" key="1">
    <source>
        <dbReference type="SAM" id="Phobius"/>
    </source>
</evidence>
<reference evidence="2 3" key="1">
    <citation type="submission" date="2016-09" db="EMBL/GenBank/DDBJ databases">
        <title>Genomic analysis reveals versatility of anaerobic energy metabolism of Geosporobacter ferrireducens IRF9 of phylum Firmicutes.</title>
        <authorList>
            <person name="Kim S.-J."/>
        </authorList>
    </citation>
    <scope>NUCLEOTIDE SEQUENCE [LARGE SCALE GENOMIC DNA]</scope>
    <source>
        <strain evidence="2 3">IRF9</strain>
    </source>
</reference>
<dbReference type="Proteomes" id="UP000095743">
    <property type="component" value="Chromosome"/>
</dbReference>
<evidence type="ECO:0000313" key="2">
    <source>
        <dbReference type="EMBL" id="AOT68556.1"/>
    </source>
</evidence>
<gene>
    <name evidence="2" type="ORF">Gferi_02465</name>
</gene>
<keyword evidence="3" id="KW-1185">Reference proteome</keyword>
<dbReference type="EMBL" id="CP017269">
    <property type="protein sequence ID" value="AOT68556.1"/>
    <property type="molecule type" value="Genomic_DNA"/>
</dbReference>
<dbReference type="KEGG" id="gfe:Gferi_02465"/>
<sequence>MSMNKEKEIISSIIGKKKSIGRIALGVFVVVFFLSSILYLPSVSKLHSVSPIQFIINMHSKYEIFTYLKDVQAIEDDFYEIVNNEKLLYTNGKADEKSFILFYEEAIPVLEQLMIALAKIDTNPTVIENYQLFSEEIKSIRDMMVEKKFAMEYQDSISYEKAMKYTERYTLASRMRRENLKSLFDRYKILYIDLGDKIKYKVK</sequence>
<organism evidence="2 3">
    <name type="scientific">Geosporobacter ferrireducens</name>
    <dbReference type="NCBI Taxonomy" id="1424294"/>
    <lineage>
        <taxon>Bacteria</taxon>
        <taxon>Bacillati</taxon>
        <taxon>Bacillota</taxon>
        <taxon>Clostridia</taxon>
        <taxon>Peptostreptococcales</taxon>
        <taxon>Thermotaleaceae</taxon>
        <taxon>Geosporobacter</taxon>
    </lineage>
</organism>
<dbReference type="RefSeq" id="WP_069974132.1">
    <property type="nucleotide sequence ID" value="NZ_CP017269.1"/>
</dbReference>
<dbReference type="OrthoDB" id="1954268at2"/>
<evidence type="ECO:0000313" key="3">
    <source>
        <dbReference type="Proteomes" id="UP000095743"/>
    </source>
</evidence>
<name>A0A1D8GCD6_9FIRM</name>
<dbReference type="AlphaFoldDB" id="A0A1D8GCD6"/>
<keyword evidence="1" id="KW-0812">Transmembrane</keyword>
<evidence type="ECO:0008006" key="4">
    <source>
        <dbReference type="Google" id="ProtNLM"/>
    </source>
</evidence>
<protein>
    <recommendedName>
        <fullName evidence="4">DUF5667 domain-containing protein</fullName>
    </recommendedName>
</protein>
<proteinExistence type="predicted"/>
<accession>A0A1D8GCD6</accession>
<keyword evidence="1" id="KW-0472">Membrane</keyword>
<feature type="transmembrane region" description="Helical" evidence="1">
    <location>
        <begin position="20"/>
        <end position="40"/>
    </location>
</feature>
<keyword evidence="1" id="KW-1133">Transmembrane helix</keyword>